<accession>A0ABV2EZE7</accession>
<keyword evidence="2" id="KW-1185">Reference proteome</keyword>
<evidence type="ECO:0000313" key="1">
    <source>
        <dbReference type="EMBL" id="MET3544880.1"/>
    </source>
</evidence>
<proteinExistence type="predicted"/>
<name>A0ABV2EZE7_9BACL</name>
<dbReference type="InterPro" id="IPR016181">
    <property type="entry name" value="Acyl_CoA_acyltransferase"/>
</dbReference>
<sequence>MGIRLATKNELQWINKQYQKIGFMPSNLENEKIAIVTHQDEFAGVGRIVYLNAEEAEIGGIYILDEFRGLSLANESTKHNIKEFLLTSFVFEMTDTYDSLRLSRFAT</sequence>
<evidence type="ECO:0008006" key="3">
    <source>
        <dbReference type="Google" id="ProtNLM"/>
    </source>
</evidence>
<dbReference type="SUPFAM" id="SSF55729">
    <property type="entry name" value="Acyl-CoA N-acyltransferases (Nat)"/>
    <property type="match status" value="1"/>
</dbReference>
<gene>
    <name evidence="1" type="ORF">ABID47_001474</name>
</gene>
<protein>
    <recommendedName>
        <fullName evidence="3">GNAT family N-acetyltransferase</fullName>
    </recommendedName>
</protein>
<comment type="caution">
    <text evidence="1">The sequence shown here is derived from an EMBL/GenBank/DDBJ whole genome shotgun (WGS) entry which is preliminary data.</text>
</comment>
<organism evidence="1 2">
    <name type="scientific">Paenibacillus favisporus</name>
    <dbReference type="NCBI Taxonomy" id="221028"/>
    <lineage>
        <taxon>Bacteria</taxon>
        <taxon>Bacillati</taxon>
        <taxon>Bacillota</taxon>
        <taxon>Bacilli</taxon>
        <taxon>Bacillales</taxon>
        <taxon>Paenibacillaceae</taxon>
        <taxon>Paenibacillus</taxon>
    </lineage>
</organism>
<evidence type="ECO:0000313" key="2">
    <source>
        <dbReference type="Proteomes" id="UP001549098"/>
    </source>
</evidence>
<reference evidence="1 2" key="1">
    <citation type="submission" date="2024-06" db="EMBL/GenBank/DDBJ databases">
        <title>Genomic Encyclopedia of Type Strains, Phase IV (KMG-IV): sequencing the most valuable type-strain genomes for metagenomic binning, comparative biology and taxonomic classification.</title>
        <authorList>
            <person name="Goeker M."/>
        </authorList>
    </citation>
    <scope>NUCLEOTIDE SEQUENCE [LARGE SCALE GENOMIC DNA]</scope>
    <source>
        <strain evidence="1 2">DSM 17253</strain>
    </source>
</reference>
<dbReference type="Proteomes" id="UP001549098">
    <property type="component" value="Unassembled WGS sequence"/>
</dbReference>
<dbReference type="EMBL" id="JBEPLV010000001">
    <property type="protein sequence ID" value="MET3544880.1"/>
    <property type="molecule type" value="Genomic_DNA"/>
</dbReference>